<comment type="similarity">
    <text evidence="1 3">Belongs to the sulfotransferase 1 family.</text>
</comment>
<dbReference type="InterPro" id="IPR027417">
    <property type="entry name" value="P-loop_NTPase"/>
</dbReference>
<sequence>KCSGQPAGHVPDLTGFANPRLFATHMPYDSLPESIRWSHCRVIYICRNLLNAGVSMWHFVAHVDAGH</sequence>
<accession>A0A2I0H5A2</accession>
<evidence type="ECO:0000256" key="2">
    <source>
        <dbReference type="ARBA" id="ARBA00022679"/>
    </source>
</evidence>
<dbReference type="EMBL" id="PGOL01042059">
    <property type="protein sequence ID" value="PKH98760.1"/>
    <property type="molecule type" value="Genomic_DNA"/>
</dbReference>
<keyword evidence="2 3" id="KW-0808">Transferase</keyword>
<dbReference type="Proteomes" id="UP000233551">
    <property type="component" value="Unassembled WGS sequence"/>
</dbReference>
<evidence type="ECO:0000259" key="4">
    <source>
        <dbReference type="Pfam" id="PF00685"/>
    </source>
</evidence>
<name>A0A2I0H5A2_PUNGR</name>
<feature type="non-terminal residue" evidence="5">
    <location>
        <position position="1"/>
    </location>
</feature>
<dbReference type="SUPFAM" id="SSF52540">
    <property type="entry name" value="P-loop containing nucleoside triphosphate hydrolases"/>
    <property type="match status" value="1"/>
</dbReference>
<dbReference type="InterPro" id="IPR000863">
    <property type="entry name" value="Sulfotransferase_dom"/>
</dbReference>
<evidence type="ECO:0000313" key="5">
    <source>
        <dbReference type="EMBL" id="PKH98760.1"/>
    </source>
</evidence>
<gene>
    <name evidence="5" type="ORF">CRG98_049698</name>
</gene>
<dbReference type="PANTHER" id="PTHR11783">
    <property type="entry name" value="SULFOTRANSFERASE SULT"/>
    <property type="match status" value="1"/>
</dbReference>
<proteinExistence type="inferred from homology"/>
<feature type="domain" description="Sulfotransferase" evidence="4">
    <location>
        <begin position="17"/>
        <end position="64"/>
    </location>
</feature>
<evidence type="ECO:0000313" key="6">
    <source>
        <dbReference type="Proteomes" id="UP000233551"/>
    </source>
</evidence>
<keyword evidence="6" id="KW-1185">Reference proteome</keyword>
<evidence type="ECO:0000256" key="3">
    <source>
        <dbReference type="RuleBase" id="RU361155"/>
    </source>
</evidence>
<dbReference type="AlphaFoldDB" id="A0A2I0H5A2"/>
<reference evidence="5 6" key="1">
    <citation type="submission" date="2017-11" db="EMBL/GenBank/DDBJ databases">
        <title>De-novo sequencing of pomegranate (Punica granatum L.) genome.</title>
        <authorList>
            <person name="Akparov Z."/>
            <person name="Amiraslanov A."/>
            <person name="Hajiyeva S."/>
            <person name="Abbasov M."/>
            <person name="Kaur K."/>
            <person name="Hamwieh A."/>
            <person name="Solovyev V."/>
            <person name="Salamov A."/>
            <person name="Braich B."/>
            <person name="Kosarev P."/>
            <person name="Mahmoud A."/>
            <person name="Hajiyev E."/>
            <person name="Babayeva S."/>
            <person name="Izzatullayeva V."/>
            <person name="Mammadov A."/>
            <person name="Mammadov A."/>
            <person name="Sharifova S."/>
            <person name="Ojaghi J."/>
            <person name="Eynullazada K."/>
            <person name="Bayramov B."/>
            <person name="Abdulazimova A."/>
            <person name="Shahmuradov I."/>
        </authorList>
    </citation>
    <scope>NUCLEOTIDE SEQUENCE [LARGE SCALE GENOMIC DNA]</scope>
    <source>
        <strain evidence="6">cv. AG2017</strain>
        <tissue evidence="5">Leaf</tissue>
    </source>
</reference>
<organism evidence="5 6">
    <name type="scientific">Punica granatum</name>
    <name type="common">Pomegranate</name>
    <dbReference type="NCBI Taxonomy" id="22663"/>
    <lineage>
        <taxon>Eukaryota</taxon>
        <taxon>Viridiplantae</taxon>
        <taxon>Streptophyta</taxon>
        <taxon>Embryophyta</taxon>
        <taxon>Tracheophyta</taxon>
        <taxon>Spermatophyta</taxon>
        <taxon>Magnoliopsida</taxon>
        <taxon>eudicotyledons</taxon>
        <taxon>Gunneridae</taxon>
        <taxon>Pentapetalae</taxon>
        <taxon>rosids</taxon>
        <taxon>malvids</taxon>
        <taxon>Myrtales</taxon>
        <taxon>Lythraceae</taxon>
        <taxon>Punica</taxon>
    </lineage>
</organism>
<protein>
    <recommendedName>
        <fullName evidence="3">Sulfotransferase</fullName>
        <ecNumber evidence="3">2.8.2.-</ecNumber>
    </recommendedName>
</protein>
<dbReference type="EC" id="2.8.2.-" evidence="3"/>
<comment type="caution">
    <text evidence="5">The sequence shown here is derived from an EMBL/GenBank/DDBJ whole genome shotgun (WGS) entry which is preliminary data.</text>
</comment>
<dbReference type="Gene3D" id="3.40.50.300">
    <property type="entry name" value="P-loop containing nucleotide triphosphate hydrolases"/>
    <property type="match status" value="1"/>
</dbReference>
<dbReference type="GO" id="GO:0008146">
    <property type="term" value="F:sulfotransferase activity"/>
    <property type="evidence" value="ECO:0007669"/>
    <property type="project" value="InterPro"/>
</dbReference>
<evidence type="ECO:0000256" key="1">
    <source>
        <dbReference type="ARBA" id="ARBA00005771"/>
    </source>
</evidence>
<dbReference type="Pfam" id="PF00685">
    <property type="entry name" value="Sulfotransfer_1"/>
    <property type="match status" value="1"/>
</dbReference>